<dbReference type="GO" id="GO:0005524">
    <property type="term" value="F:ATP binding"/>
    <property type="evidence" value="ECO:0007669"/>
    <property type="project" value="InterPro"/>
</dbReference>
<dbReference type="InterPro" id="IPR000330">
    <property type="entry name" value="SNF2_N"/>
</dbReference>
<dbReference type="GO" id="GO:0042393">
    <property type="term" value="F:histone binding"/>
    <property type="evidence" value="ECO:0007669"/>
    <property type="project" value="InterPro"/>
</dbReference>
<organism evidence="7 8">
    <name type="scientific">Triparma retinervis</name>
    <dbReference type="NCBI Taxonomy" id="2557542"/>
    <lineage>
        <taxon>Eukaryota</taxon>
        <taxon>Sar</taxon>
        <taxon>Stramenopiles</taxon>
        <taxon>Ochrophyta</taxon>
        <taxon>Bolidophyceae</taxon>
        <taxon>Parmales</taxon>
        <taxon>Triparmaceae</taxon>
        <taxon>Triparma</taxon>
    </lineage>
</organism>
<evidence type="ECO:0000256" key="2">
    <source>
        <dbReference type="ARBA" id="ARBA00022801"/>
    </source>
</evidence>
<evidence type="ECO:0000256" key="4">
    <source>
        <dbReference type="SAM" id="MobiDB-lite"/>
    </source>
</evidence>
<dbReference type="InterPro" id="IPR029295">
    <property type="entry name" value="SnAC"/>
</dbReference>
<dbReference type="GO" id="GO:0005634">
    <property type="term" value="C:nucleus"/>
    <property type="evidence" value="ECO:0007669"/>
    <property type="project" value="UniProtKB-SubCell"/>
</dbReference>
<evidence type="ECO:0000256" key="1">
    <source>
        <dbReference type="ARBA" id="ARBA00004123"/>
    </source>
</evidence>
<dbReference type="OrthoDB" id="448448at2759"/>
<dbReference type="SMART" id="SM01314">
    <property type="entry name" value="SnAC"/>
    <property type="match status" value="1"/>
</dbReference>
<dbReference type="SMART" id="SM00490">
    <property type="entry name" value="HELICc"/>
    <property type="match status" value="1"/>
</dbReference>
<comment type="subcellular location">
    <subcellularLocation>
        <location evidence="1">Nucleus</location>
    </subcellularLocation>
</comment>
<dbReference type="Proteomes" id="UP001165082">
    <property type="component" value="Unassembled WGS sequence"/>
</dbReference>
<dbReference type="AlphaFoldDB" id="A0A9W6ZP81"/>
<dbReference type="GO" id="GO:0016787">
    <property type="term" value="F:hydrolase activity"/>
    <property type="evidence" value="ECO:0007669"/>
    <property type="project" value="UniProtKB-KW"/>
</dbReference>
<evidence type="ECO:0000259" key="6">
    <source>
        <dbReference type="PROSITE" id="PS51194"/>
    </source>
</evidence>
<dbReference type="InterPro" id="IPR027417">
    <property type="entry name" value="P-loop_NTPase"/>
</dbReference>
<feature type="domain" description="Helicase C-terminal" evidence="6">
    <location>
        <begin position="393"/>
        <end position="544"/>
    </location>
</feature>
<accession>A0A9W6ZP81</accession>
<dbReference type="SMART" id="SM00487">
    <property type="entry name" value="DEXDc"/>
    <property type="match status" value="1"/>
</dbReference>
<dbReference type="PROSITE" id="PS51192">
    <property type="entry name" value="HELICASE_ATP_BIND_1"/>
    <property type="match status" value="1"/>
</dbReference>
<dbReference type="Pfam" id="PF00176">
    <property type="entry name" value="SNF2-rel_dom"/>
    <property type="match status" value="2"/>
</dbReference>
<dbReference type="InterPro" id="IPR014001">
    <property type="entry name" value="Helicase_ATP-bd"/>
</dbReference>
<dbReference type="SUPFAM" id="SSF52540">
    <property type="entry name" value="P-loop containing nucleoside triphosphate hydrolases"/>
    <property type="match status" value="3"/>
</dbReference>
<dbReference type="EMBL" id="BRXZ01000773">
    <property type="protein sequence ID" value="GMH53530.1"/>
    <property type="molecule type" value="Genomic_DNA"/>
</dbReference>
<keyword evidence="8" id="KW-1185">Reference proteome</keyword>
<dbReference type="Pfam" id="PF00271">
    <property type="entry name" value="Helicase_C"/>
    <property type="match status" value="1"/>
</dbReference>
<feature type="region of interest" description="Disordered" evidence="4">
    <location>
        <begin position="663"/>
        <end position="684"/>
    </location>
</feature>
<reference evidence="7" key="1">
    <citation type="submission" date="2022-07" db="EMBL/GenBank/DDBJ databases">
        <title>Genome analysis of Parmales, a sister group of diatoms, reveals the evolutionary specialization of diatoms from phago-mixotrophs to photoautotrophs.</title>
        <authorList>
            <person name="Ban H."/>
            <person name="Sato S."/>
            <person name="Yoshikawa S."/>
            <person name="Kazumasa Y."/>
            <person name="Nakamura Y."/>
            <person name="Ichinomiya M."/>
            <person name="Saitoh K."/>
            <person name="Sato N."/>
            <person name="Blanc-Mathieu R."/>
            <person name="Endo H."/>
            <person name="Kuwata A."/>
            <person name="Ogata H."/>
        </authorList>
    </citation>
    <scope>NUCLEOTIDE SEQUENCE</scope>
</reference>
<dbReference type="PROSITE" id="PS51194">
    <property type="entry name" value="HELICASE_CTER"/>
    <property type="match status" value="1"/>
</dbReference>
<comment type="caution">
    <text evidence="7">The sequence shown here is derived from an EMBL/GenBank/DDBJ whole genome shotgun (WGS) entry which is preliminary data.</text>
</comment>
<dbReference type="Gene3D" id="3.40.50.300">
    <property type="entry name" value="P-loop containing nucleotide triphosphate hydrolases"/>
    <property type="match status" value="1"/>
</dbReference>
<gene>
    <name evidence="7" type="ORF">TrRE_jg10766</name>
</gene>
<dbReference type="CDD" id="cd18793">
    <property type="entry name" value="SF2_C_SNF"/>
    <property type="match status" value="1"/>
</dbReference>
<sequence length="684" mass="78001">MVRTEPQKSSMVQVFERLREGTKRVSVENLRKLRSAEVKMICTASDKFFKRSKQRKAEQGQLARACRDLLLKEEKIRDKAERKAEKNRVKLLKQNDIEGYKNLLAGKKTERLRFLIDKTEGFLDVGQPSILVGGTLKDYQLSGVEWMVSLYNNSLNGVLADEMGLGKTIQTIALLAHLMERKENMGPYLVIVPLSTLSNWVSEFKLAITLGKDYNTKRRILLTGTPLQNNLPELWSLLNFLLPDIFNSAETFDEWFSTPFRSTRMQGPQSTEAQALAEQTALTMEERMLIINRLHELLRPFMLRRLKSDVMNSLPEKTEIVLKCELSSWQQDLYKSITGAALGKRNKFTEGKTVSLNNTLMQLRKICNHPYLFFTEGWDIDATMIKCSGKFQLLDRMLPKLKAGGHRVLIFTQMTQIMELISQYCSFRGYNHLLLSGSTPAEERERNMYRWNNPDSPDFVFCLSTRAGGLGLNLASADTVIIFDSDWNPTADAQASDRAHRIGQKQEVRVFRLVSKNSVEETIVKAAAAKNSMSSIVVEAGGFDNVDRGDGEEKTDKRKMMESLLGEEEGGGEESQDEGEAGEMGDLFLNEKMATSGEEYDLYCRVDEERKGAGDYCELFRERGDVPDFLKHEELEEMVEVLGEREKGSVLYTDGLTEKEFTEQVEREFEAEEEGRKTKRRKKG</sequence>
<keyword evidence="3" id="KW-0539">Nucleus</keyword>
<dbReference type="Gene3D" id="3.40.50.10810">
    <property type="entry name" value="Tandem AAA-ATPase domain"/>
    <property type="match status" value="2"/>
</dbReference>
<evidence type="ECO:0000259" key="5">
    <source>
        <dbReference type="PROSITE" id="PS51192"/>
    </source>
</evidence>
<dbReference type="FunFam" id="3.40.50.10810:FF:000085">
    <property type="entry name" value="Transcription regulatory protein SNF2"/>
    <property type="match status" value="1"/>
</dbReference>
<protein>
    <submittedName>
        <fullName evidence="7">Uncharacterized protein</fullName>
    </submittedName>
</protein>
<dbReference type="InterPro" id="IPR038718">
    <property type="entry name" value="SNF2-like_sf"/>
</dbReference>
<dbReference type="PANTHER" id="PTHR10799">
    <property type="entry name" value="SNF2/RAD54 HELICASE FAMILY"/>
    <property type="match status" value="1"/>
</dbReference>
<evidence type="ECO:0000313" key="8">
    <source>
        <dbReference type="Proteomes" id="UP001165082"/>
    </source>
</evidence>
<feature type="domain" description="Helicase ATP-binding" evidence="5">
    <location>
        <begin position="148"/>
        <end position="244"/>
    </location>
</feature>
<keyword evidence="2" id="KW-0378">Hydrolase</keyword>
<name>A0A9W6ZP81_9STRA</name>
<dbReference type="InterPro" id="IPR049730">
    <property type="entry name" value="SNF2/RAD54-like_C"/>
</dbReference>
<proteinExistence type="predicted"/>
<dbReference type="InterPro" id="IPR001650">
    <property type="entry name" value="Helicase_C-like"/>
</dbReference>
<evidence type="ECO:0000256" key="3">
    <source>
        <dbReference type="ARBA" id="ARBA00023242"/>
    </source>
</evidence>
<evidence type="ECO:0000313" key="7">
    <source>
        <dbReference type="EMBL" id="GMH53530.1"/>
    </source>
</evidence>